<organism evidence="1 2">
    <name type="scientific">Marinobacterium maritimum</name>
    <dbReference type="NCBI Taxonomy" id="500162"/>
    <lineage>
        <taxon>Bacteria</taxon>
        <taxon>Pseudomonadati</taxon>
        <taxon>Pseudomonadota</taxon>
        <taxon>Gammaproteobacteria</taxon>
        <taxon>Oceanospirillales</taxon>
        <taxon>Oceanospirillaceae</taxon>
        <taxon>Marinobacterium</taxon>
    </lineage>
</organism>
<dbReference type="EMBL" id="BAAAET010000004">
    <property type="protein sequence ID" value="GAA0699051.1"/>
    <property type="molecule type" value="Genomic_DNA"/>
</dbReference>
<sequence>MVENVVGNGIKLRLNRRVKLVWLHGRGSVYGLNTRRMLGGGLWSVKSRAAAASAPRRKCWLERGNVLA</sequence>
<comment type="caution">
    <text evidence="1">The sequence shown here is derived from an EMBL/GenBank/DDBJ whole genome shotgun (WGS) entry which is preliminary data.</text>
</comment>
<name>A0ABN1I9C2_9GAMM</name>
<reference evidence="1 2" key="1">
    <citation type="journal article" date="2019" name="Int. J. Syst. Evol. Microbiol.">
        <title>The Global Catalogue of Microorganisms (GCM) 10K type strain sequencing project: providing services to taxonomists for standard genome sequencing and annotation.</title>
        <authorList>
            <consortium name="The Broad Institute Genomics Platform"/>
            <consortium name="The Broad Institute Genome Sequencing Center for Infectious Disease"/>
            <person name="Wu L."/>
            <person name="Ma J."/>
        </authorList>
    </citation>
    <scope>NUCLEOTIDE SEQUENCE [LARGE SCALE GENOMIC DNA]</scope>
    <source>
        <strain evidence="1 2">JCM 15134</strain>
    </source>
</reference>
<evidence type="ECO:0000313" key="1">
    <source>
        <dbReference type="EMBL" id="GAA0699051.1"/>
    </source>
</evidence>
<proteinExistence type="predicted"/>
<protein>
    <submittedName>
        <fullName evidence="1">Uncharacterized protein</fullName>
    </submittedName>
</protein>
<evidence type="ECO:0000313" key="2">
    <source>
        <dbReference type="Proteomes" id="UP001499915"/>
    </source>
</evidence>
<accession>A0ABN1I9C2</accession>
<keyword evidence="2" id="KW-1185">Reference proteome</keyword>
<gene>
    <name evidence="1" type="ORF">GCM10009104_29620</name>
</gene>
<dbReference type="Proteomes" id="UP001499915">
    <property type="component" value="Unassembled WGS sequence"/>
</dbReference>